<dbReference type="Proteomes" id="UP000095100">
    <property type="component" value="Chromosome 3"/>
</dbReference>
<feature type="region of interest" description="Disordered" evidence="1">
    <location>
        <begin position="56"/>
        <end position="79"/>
    </location>
</feature>
<gene>
    <name evidence="2" type="ORF">WK67_01060</name>
</gene>
<protein>
    <submittedName>
        <fullName evidence="2">Uncharacterized protein</fullName>
    </submittedName>
</protein>
<evidence type="ECO:0000256" key="1">
    <source>
        <dbReference type="SAM" id="MobiDB-lite"/>
    </source>
</evidence>
<evidence type="ECO:0000313" key="2">
    <source>
        <dbReference type="EMBL" id="AOK21397.1"/>
    </source>
</evidence>
<sequence length="79" mass="8970">MRIVSCARHGFDKTGNPLNFHAAVLDGVRQHVRAVLDQDSARFDRRRGTQQIMLRRRPKTVESCRAAAPNRDNTHFGDA</sequence>
<proteinExistence type="predicted"/>
<reference evidence="2 3" key="1">
    <citation type="submission" date="2015-12" db="EMBL/GenBank/DDBJ databases">
        <title>Diversity of Burkholderia near neighbor genomes.</title>
        <authorList>
            <person name="Sahl J."/>
            <person name="Wagner D."/>
            <person name="Keim P."/>
        </authorList>
    </citation>
    <scope>NUCLEOTIDE SEQUENCE [LARGE SCALE GENOMIC DNA]</scope>
    <source>
        <strain evidence="2 3">MSMB1189WGS</strain>
    </source>
</reference>
<dbReference type="EMBL" id="CP013445">
    <property type="protein sequence ID" value="AOK21397.1"/>
    <property type="molecule type" value="Genomic_DNA"/>
</dbReference>
<evidence type="ECO:0000313" key="3">
    <source>
        <dbReference type="Proteomes" id="UP000095100"/>
    </source>
</evidence>
<dbReference type="RefSeq" id="WP_069269504.1">
    <property type="nucleotide sequence ID" value="NZ_CP013445.1"/>
</dbReference>
<dbReference type="AlphaFoldDB" id="A0AAU8U710"/>
<name>A0AAU8U710_9BURK</name>
<accession>A0AAU8U710</accession>
<organism evidence="2 3">
    <name type="scientific">Burkholderia ubonensis</name>
    <dbReference type="NCBI Taxonomy" id="101571"/>
    <lineage>
        <taxon>Bacteria</taxon>
        <taxon>Pseudomonadati</taxon>
        <taxon>Pseudomonadota</taxon>
        <taxon>Betaproteobacteria</taxon>
        <taxon>Burkholderiales</taxon>
        <taxon>Burkholderiaceae</taxon>
        <taxon>Burkholderia</taxon>
        <taxon>Burkholderia cepacia complex</taxon>
    </lineage>
</organism>